<dbReference type="GO" id="GO:0016020">
    <property type="term" value="C:membrane"/>
    <property type="evidence" value="ECO:0007669"/>
    <property type="project" value="UniProtKB-SubCell"/>
</dbReference>
<sequence>MELLVSYFVLCITINAFFVYYCSVRSKCRISFSCLYSIPMLEEYVQDRFNKFLLSFSCSTTQLCSSLAMEETESTMVEKPTGESENQKLDETLLLSSKPLHRFVQKQPRSFGIVILMFGCAEIVMGCAMAGTTMETSFKMYIPFWQGTLFITCGALSIYTELHPSKKMVTVSLAMYVVSLLGIIITIVRRISLIGFYTWHLRIYFHSAMLFLWVEGILFASSLLVSAFLIFLSAIAGYALRSTRKQITVQRFVIDPQSEENTN</sequence>
<proteinExistence type="predicted"/>
<reference evidence="7" key="1">
    <citation type="submission" date="2012-01" db="EMBL/GenBank/DDBJ databases">
        <authorList>
            <person name="Walter R."/>
            <person name="Schartl M."/>
            <person name="Warren W."/>
        </authorList>
    </citation>
    <scope>NUCLEOTIDE SEQUENCE [LARGE SCALE GENOMIC DNA]</scope>
    <source>
        <strain evidence="7">JP 163 A</strain>
    </source>
</reference>
<keyword evidence="4 5" id="KW-0472">Membrane</keyword>
<accession>M4A256</accession>
<comment type="subcellular location">
    <subcellularLocation>
        <location evidence="1">Membrane</location>
        <topology evidence="1">Multi-pass membrane protein</topology>
    </subcellularLocation>
</comment>
<dbReference type="Ensembl" id="ENSXMAT00000008563.2">
    <property type="protein sequence ID" value="ENSXMAP00000008550.2"/>
    <property type="gene ID" value="ENSXMAG00000022792.1"/>
</dbReference>
<reference evidence="6" key="4">
    <citation type="submission" date="2025-09" db="UniProtKB">
        <authorList>
            <consortium name="Ensembl"/>
        </authorList>
    </citation>
    <scope>IDENTIFICATION</scope>
    <source>
        <strain evidence="6">JP 163 A</strain>
    </source>
</reference>
<dbReference type="OMA" id="LIAVECV"/>
<dbReference type="AlphaFoldDB" id="M4A256"/>
<protein>
    <submittedName>
        <fullName evidence="6">Membrane-spanning 4-domains subfamily A member 4D-like</fullName>
    </submittedName>
</protein>
<feature type="transmembrane region" description="Helical" evidence="5">
    <location>
        <begin position="174"/>
        <end position="197"/>
    </location>
</feature>
<evidence type="ECO:0000256" key="3">
    <source>
        <dbReference type="ARBA" id="ARBA00022989"/>
    </source>
</evidence>
<dbReference type="Proteomes" id="UP000002852">
    <property type="component" value="Unassembled WGS sequence"/>
</dbReference>
<evidence type="ECO:0000313" key="7">
    <source>
        <dbReference type="Proteomes" id="UP000002852"/>
    </source>
</evidence>
<dbReference type="InParanoid" id="M4A256"/>
<dbReference type="GeneTree" id="ENSGT00510000052164"/>
<feature type="transmembrane region" description="Helical" evidence="5">
    <location>
        <begin position="6"/>
        <end position="23"/>
    </location>
</feature>
<reference evidence="6" key="3">
    <citation type="submission" date="2025-08" db="UniProtKB">
        <authorList>
            <consortium name="Ensembl"/>
        </authorList>
    </citation>
    <scope>IDENTIFICATION</scope>
    <source>
        <strain evidence="6">JP 163 A</strain>
    </source>
</reference>
<reference evidence="7" key="2">
    <citation type="journal article" date="2013" name="Nat. Genet.">
        <title>The genome of the platyfish, Xiphophorus maculatus, provides insights into evolutionary adaptation and several complex traits.</title>
        <authorList>
            <person name="Schartl M."/>
            <person name="Walter R.B."/>
            <person name="Shen Y."/>
            <person name="Garcia T."/>
            <person name="Catchen J."/>
            <person name="Amores A."/>
            <person name="Braasch I."/>
            <person name="Chalopin D."/>
            <person name="Volff J.N."/>
            <person name="Lesch K.P."/>
            <person name="Bisazza A."/>
            <person name="Minx P."/>
            <person name="Hillier L."/>
            <person name="Wilson R.K."/>
            <person name="Fuerstenberg S."/>
            <person name="Boore J."/>
            <person name="Searle S."/>
            <person name="Postlethwait J.H."/>
            <person name="Warren W.C."/>
        </authorList>
    </citation>
    <scope>NUCLEOTIDE SEQUENCE [LARGE SCALE GENOMIC DNA]</scope>
    <source>
        <strain evidence="7">JP 163 A</strain>
    </source>
</reference>
<feature type="transmembrane region" description="Helical" evidence="5">
    <location>
        <begin position="111"/>
        <end position="132"/>
    </location>
</feature>
<dbReference type="InterPro" id="IPR007237">
    <property type="entry name" value="CD20-like"/>
</dbReference>
<feature type="transmembrane region" description="Helical" evidence="5">
    <location>
        <begin position="217"/>
        <end position="240"/>
    </location>
</feature>
<evidence type="ECO:0000256" key="5">
    <source>
        <dbReference type="SAM" id="Phobius"/>
    </source>
</evidence>
<keyword evidence="3 5" id="KW-1133">Transmembrane helix</keyword>
<evidence type="ECO:0000256" key="1">
    <source>
        <dbReference type="ARBA" id="ARBA00004141"/>
    </source>
</evidence>
<dbReference type="HOGENOM" id="CLU_1943050_0_0_1"/>
<feature type="transmembrane region" description="Helical" evidence="5">
    <location>
        <begin position="144"/>
        <end position="162"/>
    </location>
</feature>
<evidence type="ECO:0000256" key="4">
    <source>
        <dbReference type="ARBA" id="ARBA00023136"/>
    </source>
</evidence>
<organism evidence="6 7">
    <name type="scientific">Xiphophorus maculatus</name>
    <name type="common">Southern platyfish</name>
    <name type="synonym">Platypoecilus maculatus</name>
    <dbReference type="NCBI Taxonomy" id="8083"/>
    <lineage>
        <taxon>Eukaryota</taxon>
        <taxon>Metazoa</taxon>
        <taxon>Chordata</taxon>
        <taxon>Craniata</taxon>
        <taxon>Vertebrata</taxon>
        <taxon>Euteleostomi</taxon>
        <taxon>Actinopterygii</taxon>
        <taxon>Neopterygii</taxon>
        <taxon>Teleostei</taxon>
        <taxon>Neoteleostei</taxon>
        <taxon>Acanthomorphata</taxon>
        <taxon>Ovalentaria</taxon>
        <taxon>Atherinomorphae</taxon>
        <taxon>Cyprinodontiformes</taxon>
        <taxon>Poeciliidae</taxon>
        <taxon>Poeciliinae</taxon>
        <taxon>Xiphophorus</taxon>
    </lineage>
</organism>
<keyword evidence="7" id="KW-1185">Reference proteome</keyword>
<keyword evidence="2 5" id="KW-0812">Transmembrane</keyword>
<name>M4A256_XIPMA</name>
<evidence type="ECO:0000256" key="2">
    <source>
        <dbReference type="ARBA" id="ARBA00022692"/>
    </source>
</evidence>
<dbReference type="Pfam" id="PF04103">
    <property type="entry name" value="CD20"/>
    <property type="match status" value="1"/>
</dbReference>
<evidence type="ECO:0000313" key="6">
    <source>
        <dbReference type="Ensembl" id="ENSXMAP00000008550.2"/>
    </source>
</evidence>